<dbReference type="Gene3D" id="1.10.840.10">
    <property type="entry name" value="Ras guanine-nucleotide exchange factors catalytic domain"/>
    <property type="match status" value="1"/>
</dbReference>
<evidence type="ECO:0000313" key="6">
    <source>
        <dbReference type="EMBL" id="ODV80661.1"/>
    </source>
</evidence>
<dbReference type="CDD" id="cd00155">
    <property type="entry name" value="RasGEF"/>
    <property type="match status" value="1"/>
</dbReference>
<reference evidence="7" key="1">
    <citation type="submission" date="2016-05" db="EMBL/GenBank/DDBJ databases">
        <title>Comparative genomics of biotechnologically important yeasts.</title>
        <authorList>
            <consortium name="DOE Joint Genome Institute"/>
            <person name="Riley R."/>
            <person name="Haridas S."/>
            <person name="Wolfe K.H."/>
            <person name="Lopes M.R."/>
            <person name="Hittinger C.T."/>
            <person name="Goker M."/>
            <person name="Salamov A."/>
            <person name="Wisecaver J."/>
            <person name="Long T.M."/>
            <person name="Aerts A.L."/>
            <person name="Barry K."/>
            <person name="Choi C."/>
            <person name="Clum A."/>
            <person name="Coughlan A.Y."/>
            <person name="Deshpande S."/>
            <person name="Douglass A.P."/>
            <person name="Hanson S.J."/>
            <person name="Klenk H.-P."/>
            <person name="Labutti K."/>
            <person name="Lapidus A."/>
            <person name="Lindquist E."/>
            <person name="Lipzen A."/>
            <person name="Meier-Kolthoff J.P."/>
            <person name="Ohm R.A."/>
            <person name="Otillar R.P."/>
            <person name="Pangilinan J."/>
            <person name="Peng Y."/>
            <person name="Rokas A."/>
            <person name="Rosa C.A."/>
            <person name="Scheuner C."/>
            <person name="Sibirny A.A."/>
            <person name="Slot J.C."/>
            <person name="Stielow J.B."/>
            <person name="Sun H."/>
            <person name="Kurtzman C.P."/>
            <person name="Blackwell M."/>
            <person name="Grigoriev I.V."/>
            <person name="Jeffries T.W."/>
        </authorList>
    </citation>
    <scope>NUCLEOTIDE SEQUENCE [LARGE SCALE GENOMIC DNA]</scope>
    <source>
        <strain evidence="7">NRRL Y-17324</strain>
    </source>
</reference>
<sequence length="1442" mass="163851">VQDQLVHPDFIYNKHNESIFDDERIFPCLHLGPATDNIVKFDDNNPELINSATLKALLVQLTSPEVIDYNLICDFFLTYRVFVASEEVMNLLLTRLIWALQYINSNVESNKRIGKLVLLRTFVVLRHWILNYFVDDFDPNNALCDLFVSTINRITIESNLICNKISDEEDQAQKMVFEKKILSDLKIHWLNLVNEFWKVNVDIDLIVQSHDILTYSLPSSSEIPNTKRLSKTNTEMSLHTNPSYRRSAMLSLYDKKALHKCIIFDDVNNQDENPQYSINNLLLQHQSSRQSLNIKLKELQLQHDKQGKSPIINNFQHNHMNLKDSSLTLKKTSSNMNTSIDKEVTDEPADSSPEDPVTTPKKQAQSKPKLEPSGFSTNGNVRLPNSKVTQILPPTPVKKMDYVIKGTSEFRSSLNGSPRKNLMSQPPHVDYSSNAVDRKKSIKKFMDGWKRTIINTAHSHNRSHNDELISHKTIDNEDIDAVITDALNNIEDEKQEIIGHRVDVLSARIIDELEYLLRYYIRNDVSPGIIIEDDRQQSTKQLNDDLPSANIDDIDYEEHEQLGIDVMGSPAKKPRISRNMTELSMNAEIDNIIDEDEVVPQENENEEDMDINDLSDLNIIKIDNLINVKRSNEEKNQNRLQSINPQIGGSSENFLPEALVDNSQESSFQKAASINWNDEGNLDLENSEVQVNNSADSNVFNDDGETSNRPDMSERMLKSATQYFDVSTELPNPPEMHFSEFQNTSNSFDTSISTPSNITQYDADIAELGIALSPQLIQQQTIKRISFNDHSSFQRASGISRHSGGSAFKRDSVSRNSNGSVFRRDSMKSYISYDSAFSASNGSRNSMRDNGPLKKMNGFNNLRTLAGPTFTERNSLDLPVRIKTGSIGSIISRSSSVRRSVRFSTLCALTELPFSNYQTESIVEKKNSVLQRSSKLSDVADSSIFSVAMKSRKNSNKTNTENLHSSNNSSANSIAIPGISSYVLKELAAIPDESFQSNDPIEFALFKLEGKDSTKILNKRALQLSEKSPRDTSSSTIEPGPNSTDEILNEIENANTEDLIDFSTQQDITQEIPLTPVKRRDEKNQIRPLTPLKQRLILHDPLTSTPNNDSVFFNPSNFNSNSTSPALASPKIILDNYAPSNDYLSVRKVMSFSSHISFVLGFDSQALANHFTIIEKDMLQEIDWKELIELKWNKELTPVNSWLEIIVNDQYYNKNKGVNLIIARFNLMVNWIVSEIILTRSQKERIAIISRFIHIAQKCYSLQNYSTLMQIILGLTSEKVQKLRETWKNLPPGDILMLKNLEELASPLKNFLNIRLCINQMKPSKGCIPFVGLYLSDLIFNAERPTFIKQKKTTKEEETFSPNTSKNLDSDVSESTINTTREVEKVINFSKFRTSVHIVKSLSQCIEWSSYYELEPNAELLSKCLYIKSLDEEEMNYCLSNL</sequence>
<dbReference type="GeneID" id="30982543"/>
<feature type="region of interest" description="Disordered" evidence="3">
    <location>
        <begin position="692"/>
        <end position="711"/>
    </location>
</feature>
<dbReference type="InterPro" id="IPR023578">
    <property type="entry name" value="Ras_GEF_dom_sf"/>
</dbReference>
<organism evidence="6 7">
    <name type="scientific">Suhomyces tanzawaensis NRRL Y-17324</name>
    <dbReference type="NCBI Taxonomy" id="984487"/>
    <lineage>
        <taxon>Eukaryota</taxon>
        <taxon>Fungi</taxon>
        <taxon>Dikarya</taxon>
        <taxon>Ascomycota</taxon>
        <taxon>Saccharomycotina</taxon>
        <taxon>Pichiomycetes</taxon>
        <taxon>Debaryomycetaceae</taxon>
        <taxon>Suhomyces</taxon>
    </lineage>
</organism>
<feature type="region of interest" description="Disordered" evidence="3">
    <location>
        <begin position="796"/>
        <end position="820"/>
    </location>
</feature>
<feature type="compositionally biased region" description="Polar residues" evidence="3">
    <location>
        <begin position="411"/>
        <end position="424"/>
    </location>
</feature>
<dbReference type="GO" id="GO:0005085">
    <property type="term" value="F:guanyl-nucleotide exchange factor activity"/>
    <property type="evidence" value="ECO:0007669"/>
    <property type="project" value="UniProtKB-KW"/>
</dbReference>
<dbReference type="InterPro" id="IPR001895">
    <property type="entry name" value="RASGEF_cat_dom"/>
</dbReference>
<dbReference type="PANTHER" id="PTHR23113">
    <property type="entry name" value="GUANINE NUCLEOTIDE EXCHANGE FACTOR"/>
    <property type="match status" value="1"/>
</dbReference>
<keyword evidence="7" id="KW-1185">Reference proteome</keyword>
<feature type="region of interest" description="Disordered" evidence="3">
    <location>
        <begin position="1353"/>
        <end position="1373"/>
    </location>
</feature>
<name>A0A1E4SMC3_9ASCO</name>
<evidence type="ECO:0000313" key="7">
    <source>
        <dbReference type="Proteomes" id="UP000094285"/>
    </source>
</evidence>
<gene>
    <name evidence="6" type="ORF">CANTADRAFT_31569</name>
</gene>
<feature type="compositionally biased region" description="Polar residues" evidence="3">
    <location>
        <begin position="1031"/>
        <end position="1045"/>
    </location>
</feature>
<dbReference type="Pfam" id="PF00618">
    <property type="entry name" value="RasGEF_N"/>
    <property type="match status" value="1"/>
</dbReference>
<dbReference type="GO" id="GO:0007265">
    <property type="term" value="P:Ras protein signal transduction"/>
    <property type="evidence" value="ECO:0007669"/>
    <property type="project" value="TreeGrafter"/>
</dbReference>
<feature type="region of interest" description="Disordered" evidence="3">
    <location>
        <begin position="1021"/>
        <end position="1045"/>
    </location>
</feature>
<feature type="non-terminal residue" evidence="6">
    <location>
        <position position="1442"/>
    </location>
</feature>
<dbReference type="Pfam" id="PF00617">
    <property type="entry name" value="RasGEF"/>
    <property type="match status" value="1"/>
</dbReference>
<dbReference type="SUPFAM" id="SSF48366">
    <property type="entry name" value="Ras GEF"/>
    <property type="match status" value="1"/>
</dbReference>
<dbReference type="Proteomes" id="UP000094285">
    <property type="component" value="Unassembled WGS sequence"/>
</dbReference>
<evidence type="ECO:0000259" key="4">
    <source>
        <dbReference type="PROSITE" id="PS50009"/>
    </source>
</evidence>
<proteinExistence type="predicted"/>
<dbReference type="OrthoDB" id="10254377at2759"/>
<dbReference type="PROSITE" id="PS50009">
    <property type="entry name" value="RASGEF_CAT"/>
    <property type="match status" value="1"/>
</dbReference>
<dbReference type="RefSeq" id="XP_020065783.1">
    <property type="nucleotide sequence ID" value="XM_020208406.1"/>
</dbReference>
<feature type="domain" description="N-terminal Ras-GEF" evidence="5">
    <location>
        <begin position="45"/>
        <end position="180"/>
    </location>
</feature>
<dbReference type="SMART" id="SM00147">
    <property type="entry name" value="RasGEF"/>
    <property type="match status" value="1"/>
</dbReference>
<evidence type="ECO:0000259" key="5">
    <source>
        <dbReference type="PROSITE" id="PS50212"/>
    </source>
</evidence>
<feature type="non-terminal residue" evidence="6">
    <location>
        <position position="1"/>
    </location>
</feature>
<dbReference type="InterPro" id="IPR036964">
    <property type="entry name" value="RASGEF_cat_dom_sf"/>
</dbReference>
<feature type="region of interest" description="Disordered" evidence="3">
    <location>
        <begin position="951"/>
        <end position="970"/>
    </location>
</feature>
<dbReference type="CDD" id="cd06224">
    <property type="entry name" value="REM"/>
    <property type="match status" value="1"/>
</dbReference>
<dbReference type="SMART" id="SM00229">
    <property type="entry name" value="RasGEFN"/>
    <property type="match status" value="1"/>
</dbReference>
<dbReference type="PROSITE" id="PS50212">
    <property type="entry name" value="RASGEF_NTER"/>
    <property type="match status" value="1"/>
</dbReference>
<dbReference type="EMBL" id="KV453910">
    <property type="protein sequence ID" value="ODV80661.1"/>
    <property type="molecule type" value="Genomic_DNA"/>
</dbReference>
<dbReference type="InterPro" id="IPR000651">
    <property type="entry name" value="Ras-like_Gua-exchang_fac_N"/>
</dbReference>
<dbReference type="STRING" id="984487.A0A1E4SMC3"/>
<keyword evidence="1 2" id="KW-0344">Guanine-nucleotide releasing factor</keyword>
<dbReference type="Gene3D" id="1.20.870.10">
    <property type="entry name" value="Son of sevenless (SoS) protein Chain: S domain 1"/>
    <property type="match status" value="1"/>
</dbReference>
<dbReference type="GO" id="GO:0005886">
    <property type="term" value="C:plasma membrane"/>
    <property type="evidence" value="ECO:0007669"/>
    <property type="project" value="TreeGrafter"/>
</dbReference>
<dbReference type="PANTHER" id="PTHR23113:SF363">
    <property type="entry name" value="PROTEIN SON OF SEVENLESS"/>
    <property type="match status" value="1"/>
</dbReference>
<evidence type="ECO:0000256" key="2">
    <source>
        <dbReference type="PROSITE-ProRule" id="PRU00168"/>
    </source>
</evidence>
<feature type="domain" description="Ras-GEF" evidence="4">
    <location>
        <begin position="1163"/>
        <end position="1417"/>
    </location>
</feature>
<evidence type="ECO:0000256" key="3">
    <source>
        <dbReference type="SAM" id="MobiDB-lite"/>
    </source>
</evidence>
<accession>A0A1E4SMC3</accession>
<feature type="region of interest" description="Disordered" evidence="3">
    <location>
        <begin position="340"/>
        <end position="392"/>
    </location>
</feature>
<protein>
    <submittedName>
        <fullName evidence="6">Ras GEF</fullName>
    </submittedName>
</protein>
<evidence type="ECO:0000256" key="1">
    <source>
        <dbReference type="ARBA" id="ARBA00022658"/>
    </source>
</evidence>
<feature type="region of interest" description="Disordered" evidence="3">
    <location>
        <begin position="411"/>
        <end position="435"/>
    </location>
</feature>
<dbReference type="InterPro" id="IPR008937">
    <property type="entry name" value="Ras-like_GEF"/>
</dbReference>